<dbReference type="EC" id="5.3.1.16" evidence="5"/>
<sequence>MIIPSIDIEGGKAVKRVKGQRGVYVYTGDPVQLAEKFRRAPLVHVVDLDGAEAGKPVNVDTIREVAQILGGRCQLGGGLRSAEAVEVALSLCRYAVVGSLPFKNWPLFAEIAERYGERLAVSLDYRAGKILIGGWLEEALTIEAAVELLSRAAPYATVVVTAVEIEGTGGGVKAEVDVRTLRRLAPRVYYAGGVKNCHDVEQALRLGFDGVIVGYSLYAGDLSQCIDW</sequence>
<evidence type="ECO:0000256" key="4">
    <source>
        <dbReference type="ARBA" id="ARBA00009667"/>
    </source>
</evidence>
<evidence type="ECO:0000256" key="2">
    <source>
        <dbReference type="ARBA" id="ARBA00004496"/>
    </source>
</evidence>
<evidence type="ECO:0000313" key="12">
    <source>
        <dbReference type="EMBL" id="AFA40340.1"/>
    </source>
</evidence>
<evidence type="ECO:0000256" key="10">
    <source>
        <dbReference type="ARBA" id="ARBA00023235"/>
    </source>
</evidence>
<reference evidence="12 13" key="1">
    <citation type="journal article" date="2012" name="Stand. Genomic Sci.">
        <title>Complete genome sequence of Pyrobaculum oguniense.</title>
        <authorList>
            <person name="Bernick D.L."/>
            <person name="Karplus K."/>
            <person name="Lui L.M."/>
            <person name="Coker J.K."/>
            <person name="Murphy J.N."/>
            <person name="Chan P.P."/>
            <person name="Cozen A.E."/>
            <person name="Lowe T.M."/>
        </authorList>
    </citation>
    <scope>NUCLEOTIDE SEQUENCE [LARGE SCALE GENOMIC DNA]</scope>
    <source>
        <strain evidence="12 13">TE7</strain>
    </source>
</reference>
<dbReference type="GO" id="GO:0000105">
    <property type="term" value="P:L-histidine biosynthetic process"/>
    <property type="evidence" value="ECO:0007669"/>
    <property type="project" value="UniProtKB-UniPathway"/>
</dbReference>
<evidence type="ECO:0000256" key="1">
    <source>
        <dbReference type="ARBA" id="ARBA00000901"/>
    </source>
</evidence>
<dbReference type="HOGENOM" id="CLU_048577_1_1_2"/>
<dbReference type="GO" id="GO:0003949">
    <property type="term" value="F:1-(5-phosphoribosyl)-5-[(5-phosphoribosylamino)methylideneamino]imidazole-4-carboxamide isomerase activity"/>
    <property type="evidence" value="ECO:0007669"/>
    <property type="project" value="UniProtKB-EC"/>
</dbReference>
<evidence type="ECO:0000256" key="8">
    <source>
        <dbReference type="ARBA" id="ARBA00022605"/>
    </source>
</evidence>
<keyword evidence="13" id="KW-1185">Reference proteome</keyword>
<keyword evidence="7" id="KW-0963">Cytoplasm</keyword>
<evidence type="ECO:0000256" key="7">
    <source>
        <dbReference type="ARBA" id="ARBA00022490"/>
    </source>
</evidence>
<dbReference type="GO" id="GO:0000162">
    <property type="term" value="P:L-tryptophan biosynthetic process"/>
    <property type="evidence" value="ECO:0007669"/>
    <property type="project" value="TreeGrafter"/>
</dbReference>
<dbReference type="Pfam" id="PF00977">
    <property type="entry name" value="His_biosynth"/>
    <property type="match status" value="1"/>
</dbReference>
<name>H6QBI9_PYROT</name>
<evidence type="ECO:0000256" key="9">
    <source>
        <dbReference type="ARBA" id="ARBA00023102"/>
    </source>
</evidence>
<dbReference type="STRING" id="698757.Pogu_2313"/>
<evidence type="ECO:0000313" key="13">
    <source>
        <dbReference type="Proteomes" id="UP000009062"/>
    </source>
</evidence>
<dbReference type="InterPro" id="IPR013785">
    <property type="entry name" value="Aldolase_TIM"/>
</dbReference>
<dbReference type="AlphaFoldDB" id="H6QBI9"/>
<dbReference type="InterPro" id="IPR023016">
    <property type="entry name" value="HisA/PriA"/>
</dbReference>
<dbReference type="InterPro" id="IPR044524">
    <property type="entry name" value="Isoase_HisA-like"/>
</dbReference>
<dbReference type="Proteomes" id="UP000009062">
    <property type="component" value="Chromosome"/>
</dbReference>
<dbReference type="InterPro" id="IPR011060">
    <property type="entry name" value="RibuloseP-bd_barrel"/>
</dbReference>
<dbReference type="UniPathway" id="UPA00031">
    <property type="reaction ID" value="UER00009"/>
</dbReference>
<dbReference type="InterPro" id="IPR006062">
    <property type="entry name" value="His_biosynth"/>
</dbReference>
<dbReference type="eggNOG" id="arCOG00618">
    <property type="taxonomic scope" value="Archaea"/>
</dbReference>
<gene>
    <name evidence="12" type="ordered locus">Pogu_2313</name>
</gene>
<dbReference type="EMBL" id="CP003316">
    <property type="protein sequence ID" value="AFA40340.1"/>
    <property type="molecule type" value="Genomic_DNA"/>
</dbReference>
<keyword evidence="10 12" id="KW-0413">Isomerase</keyword>
<dbReference type="KEGG" id="pog:Pogu_2313"/>
<keyword evidence="8 11" id="KW-0028">Amino-acid biosynthesis</keyword>
<dbReference type="CDD" id="cd04732">
    <property type="entry name" value="HisA"/>
    <property type="match status" value="1"/>
</dbReference>
<dbReference type="SUPFAM" id="SSF51366">
    <property type="entry name" value="Ribulose-phoshate binding barrel"/>
    <property type="match status" value="1"/>
</dbReference>
<dbReference type="GO" id="GO:0005737">
    <property type="term" value="C:cytoplasm"/>
    <property type="evidence" value="ECO:0007669"/>
    <property type="project" value="UniProtKB-SubCell"/>
</dbReference>
<comment type="pathway">
    <text evidence="3">Amino-acid biosynthesis; L-histidine biosynthesis; L-histidine from 5-phospho-alpha-D-ribose 1-diphosphate: step 4/9.</text>
</comment>
<evidence type="ECO:0000256" key="6">
    <source>
        <dbReference type="ARBA" id="ARBA00018464"/>
    </source>
</evidence>
<dbReference type="PANTHER" id="PTHR43090:SF2">
    <property type="entry name" value="1-(5-PHOSPHORIBOSYL)-5-[(5-PHOSPHORIBOSYLAMINO)METHYLIDENEAMINO] IMIDAZOLE-4-CARBOXAMIDE ISOMERASE"/>
    <property type="match status" value="1"/>
</dbReference>
<organism evidence="12 13">
    <name type="scientific">Pyrobaculum oguniense (strain DSM 13380 / JCM 10595 / TE7)</name>
    <dbReference type="NCBI Taxonomy" id="698757"/>
    <lineage>
        <taxon>Archaea</taxon>
        <taxon>Thermoproteota</taxon>
        <taxon>Thermoprotei</taxon>
        <taxon>Thermoproteales</taxon>
        <taxon>Thermoproteaceae</taxon>
        <taxon>Pyrobaculum</taxon>
    </lineage>
</organism>
<accession>H6QBI9</accession>
<dbReference type="PANTHER" id="PTHR43090">
    <property type="entry name" value="1-(5-PHOSPHORIBOSYL)-5-[(5-PHOSPHORIBOSYLAMINO)METHYLIDENEAMINO] IMIDAZOLE-4-CARBOXAMIDE ISOMERASE"/>
    <property type="match status" value="1"/>
</dbReference>
<proteinExistence type="inferred from homology"/>
<evidence type="ECO:0000256" key="11">
    <source>
        <dbReference type="RuleBase" id="RU003657"/>
    </source>
</evidence>
<protein>
    <recommendedName>
        <fullName evidence="6">1-(5-phosphoribosyl)-5-[(5-phosphoribosylamino)methylideneamino] imidazole-4-carboxamide isomerase</fullName>
        <ecNumber evidence="5">5.3.1.16</ecNumber>
    </recommendedName>
</protein>
<evidence type="ECO:0000256" key="3">
    <source>
        <dbReference type="ARBA" id="ARBA00005133"/>
    </source>
</evidence>
<comment type="catalytic activity">
    <reaction evidence="1">
        <text>1-(5-phospho-beta-D-ribosyl)-5-[(5-phospho-beta-D-ribosylamino)methylideneamino]imidazole-4-carboxamide = 5-[(5-phospho-1-deoxy-D-ribulos-1-ylimino)methylamino]-1-(5-phospho-beta-D-ribosyl)imidazole-4-carboxamide</text>
        <dbReference type="Rhea" id="RHEA:15469"/>
        <dbReference type="ChEBI" id="CHEBI:58435"/>
        <dbReference type="ChEBI" id="CHEBI:58525"/>
        <dbReference type="EC" id="5.3.1.16"/>
    </reaction>
</comment>
<dbReference type="Gene3D" id="3.20.20.70">
    <property type="entry name" value="Aldolase class I"/>
    <property type="match status" value="1"/>
</dbReference>
<comment type="subcellular location">
    <subcellularLocation>
        <location evidence="2">Cytoplasm</location>
    </subcellularLocation>
</comment>
<evidence type="ECO:0000256" key="5">
    <source>
        <dbReference type="ARBA" id="ARBA00012550"/>
    </source>
</evidence>
<keyword evidence="9 11" id="KW-0368">Histidine biosynthesis</keyword>
<comment type="similarity">
    <text evidence="4 11">Belongs to the HisA/HisF family.</text>
</comment>